<reference evidence="9" key="3">
    <citation type="submission" date="2015-06" db="UniProtKB">
        <authorList>
            <consortium name="EnsemblMetazoa"/>
        </authorList>
    </citation>
    <scope>IDENTIFICATION</scope>
</reference>
<keyword evidence="3 6" id="KW-1133">Transmembrane helix</keyword>
<keyword evidence="5" id="KW-0175">Coiled coil</keyword>
<evidence type="ECO:0000256" key="4">
    <source>
        <dbReference type="ARBA" id="ARBA00023136"/>
    </source>
</evidence>
<gene>
    <name evidence="8" type="ORF">CAPTEDRAFT_201175</name>
</gene>
<feature type="transmembrane region" description="Helical" evidence="6">
    <location>
        <begin position="40"/>
        <end position="59"/>
    </location>
</feature>
<feature type="non-terminal residue" evidence="8">
    <location>
        <position position="248"/>
    </location>
</feature>
<evidence type="ECO:0000256" key="2">
    <source>
        <dbReference type="ARBA" id="ARBA00022692"/>
    </source>
</evidence>
<evidence type="ECO:0000313" key="9">
    <source>
        <dbReference type="EnsemblMetazoa" id="CapteP201175"/>
    </source>
</evidence>
<dbReference type="PRINTS" id="PR01490">
    <property type="entry name" value="RTXTOXIND"/>
</dbReference>
<dbReference type="SUPFAM" id="SSF111369">
    <property type="entry name" value="HlyD-like secretion proteins"/>
    <property type="match status" value="1"/>
</dbReference>
<dbReference type="InterPro" id="IPR050739">
    <property type="entry name" value="MFP"/>
</dbReference>
<reference evidence="10" key="1">
    <citation type="submission" date="2012-12" db="EMBL/GenBank/DDBJ databases">
        <authorList>
            <person name="Hellsten U."/>
            <person name="Grimwood J."/>
            <person name="Chapman J.A."/>
            <person name="Shapiro H."/>
            <person name="Aerts A."/>
            <person name="Otillar R.P."/>
            <person name="Terry A.Y."/>
            <person name="Boore J.L."/>
            <person name="Simakov O."/>
            <person name="Marletaz F."/>
            <person name="Cho S.-J."/>
            <person name="Edsinger-Gonzales E."/>
            <person name="Havlak P."/>
            <person name="Kuo D.-H."/>
            <person name="Larsson T."/>
            <person name="Lv J."/>
            <person name="Arendt D."/>
            <person name="Savage R."/>
            <person name="Osoegawa K."/>
            <person name="de Jong P."/>
            <person name="Lindberg D.R."/>
            <person name="Seaver E.C."/>
            <person name="Weisblat D.A."/>
            <person name="Putnam N.H."/>
            <person name="Grigoriev I.V."/>
            <person name="Rokhsar D.S."/>
        </authorList>
    </citation>
    <scope>NUCLEOTIDE SEQUENCE</scope>
    <source>
        <strain evidence="10">I ESC-2004</strain>
    </source>
</reference>
<comment type="subcellular location">
    <subcellularLocation>
        <location evidence="1">Membrane</location>
        <topology evidence="1">Single-pass membrane protein</topology>
    </subcellularLocation>
</comment>
<proteinExistence type="predicted"/>
<dbReference type="EnsemblMetazoa" id="CapteT201175">
    <property type="protein sequence ID" value="CapteP201175"/>
    <property type="gene ID" value="CapteG201175"/>
</dbReference>
<reference evidence="8 10" key="2">
    <citation type="journal article" date="2013" name="Nature">
        <title>Insights into bilaterian evolution from three spiralian genomes.</title>
        <authorList>
            <person name="Simakov O."/>
            <person name="Marletaz F."/>
            <person name="Cho S.J."/>
            <person name="Edsinger-Gonzales E."/>
            <person name="Havlak P."/>
            <person name="Hellsten U."/>
            <person name="Kuo D.H."/>
            <person name="Larsson T."/>
            <person name="Lv J."/>
            <person name="Arendt D."/>
            <person name="Savage R."/>
            <person name="Osoegawa K."/>
            <person name="de Jong P."/>
            <person name="Grimwood J."/>
            <person name="Chapman J.A."/>
            <person name="Shapiro H."/>
            <person name="Aerts A."/>
            <person name="Otillar R.P."/>
            <person name="Terry A.Y."/>
            <person name="Boore J.L."/>
            <person name="Grigoriev I.V."/>
            <person name="Lindberg D.R."/>
            <person name="Seaver E.C."/>
            <person name="Weisblat D.A."/>
            <person name="Putnam N.H."/>
            <person name="Rokhsar D.S."/>
        </authorList>
    </citation>
    <scope>NUCLEOTIDE SEQUENCE</scope>
    <source>
        <strain evidence="8 10">I ESC-2004</strain>
    </source>
</reference>
<feature type="domain" description="AprE-like long alpha-helical hairpin" evidence="7">
    <location>
        <begin position="117"/>
        <end position="244"/>
    </location>
</feature>
<name>R7UFV0_CAPTE</name>
<dbReference type="Gene3D" id="1.10.287.470">
    <property type="entry name" value="Helix hairpin bin"/>
    <property type="match status" value="1"/>
</dbReference>
<keyword evidence="4 6" id="KW-0472">Membrane</keyword>
<feature type="coiled-coil region" evidence="5">
    <location>
        <begin position="178"/>
        <end position="212"/>
    </location>
</feature>
<dbReference type="EMBL" id="AMQN01044429">
    <property type="status" value="NOT_ANNOTATED_CDS"/>
    <property type="molecule type" value="Genomic_DNA"/>
</dbReference>
<evidence type="ECO:0000256" key="6">
    <source>
        <dbReference type="SAM" id="Phobius"/>
    </source>
</evidence>
<evidence type="ECO:0000256" key="5">
    <source>
        <dbReference type="SAM" id="Coils"/>
    </source>
</evidence>
<dbReference type="OMA" id="QIGGMQD"/>
<evidence type="ECO:0000313" key="10">
    <source>
        <dbReference type="Proteomes" id="UP000014760"/>
    </source>
</evidence>
<dbReference type="AlphaFoldDB" id="R7UFV0"/>
<evidence type="ECO:0000256" key="3">
    <source>
        <dbReference type="ARBA" id="ARBA00022989"/>
    </source>
</evidence>
<dbReference type="PANTHER" id="PTHR30386:SF26">
    <property type="entry name" value="TRANSPORT PROTEIN COMB"/>
    <property type="match status" value="1"/>
</dbReference>
<dbReference type="EMBL" id="KB301823">
    <property type="protein sequence ID" value="ELU05050.1"/>
    <property type="molecule type" value="Genomic_DNA"/>
</dbReference>
<dbReference type="Pfam" id="PF25994">
    <property type="entry name" value="HH_AprE"/>
    <property type="match status" value="1"/>
</dbReference>
<evidence type="ECO:0000259" key="7">
    <source>
        <dbReference type="Pfam" id="PF25994"/>
    </source>
</evidence>
<sequence>MTDNTEEKKKFVRQPDSESKKRLRQRLNLPLSLELGKAPGFYAGLLVTGLVFVVSFVVWSSIAEFREVAAADGELKPLGSTRLIQHLEGGIVSEIYAAEGQIVQKGDVLISMQPTDAKSDLQQINARIANLNLQVERISSQIEKREPVFLPDRYLDTALINSQVDIFLAERTRHRNEQEALKARIDQRRTELRVVEKELVAQKAQLDLAKQEHDMHQVLRDKKLLPRSEFLETQRSYQQARSNVVSAE</sequence>
<accession>R7UFV0</accession>
<evidence type="ECO:0000313" key="8">
    <source>
        <dbReference type="EMBL" id="ELU05050.1"/>
    </source>
</evidence>
<dbReference type="Gene3D" id="2.40.50.100">
    <property type="match status" value="1"/>
</dbReference>
<evidence type="ECO:0000256" key="1">
    <source>
        <dbReference type="ARBA" id="ARBA00004167"/>
    </source>
</evidence>
<organism evidence="8">
    <name type="scientific">Capitella teleta</name>
    <name type="common">Polychaete worm</name>
    <dbReference type="NCBI Taxonomy" id="283909"/>
    <lineage>
        <taxon>Eukaryota</taxon>
        <taxon>Metazoa</taxon>
        <taxon>Spiralia</taxon>
        <taxon>Lophotrochozoa</taxon>
        <taxon>Annelida</taxon>
        <taxon>Polychaeta</taxon>
        <taxon>Sedentaria</taxon>
        <taxon>Scolecida</taxon>
        <taxon>Capitellidae</taxon>
        <taxon>Capitella</taxon>
    </lineage>
</organism>
<protein>
    <recommendedName>
        <fullName evidence="7">AprE-like long alpha-helical hairpin domain-containing protein</fullName>
    </recommendedName>
</protein>
<dbReference type="InterPro" id="IPR058781">
    <property type="entry name" value="HH_AprE-like"/>
</dbReference>
<dbReference type="PANTHER" id="PTHR30386">
    <property type="entry name" value="MEMBRANE FUSION SUBUNIT OF EMRAB-TOLC MULTIDRUG EFFLUX PUMP"/>
    <property type="match status" value="1"/>
</dbReference>
<dbReference type="GO" id="GO:0016020">
    <property type="term" value="C:membrane"/>
    <property type="evidence" value="ECO:0007669"/>
    <property type="project" value="UniProtKB-SubCell"/>
</dbReference>
<dbReference type="Proteomes" id="UP000014760">
    <property type="component" value="Unassembled WGS sequence"/>
</dbReference>
<dbReference type="HOGENOM" id="CLU_1122429_0_0_1"/>
<keyword evidence="2 6" id="KW-0812">Transmembrane</keyword>
<keyword evidence="10" id="KW-1185">Reference proteome</keyword>